<dbReference type="HOGENOM" id="CLU_1214095_0_0_11"/>
<reference evidence="2 3" key="1">
    <citation type="journal article" date="2012" name="BMC Genomics">
        <title>Complete genome sequence of Saccharothrix espanaensis DSM 44229T and comparison to the other completely sequenced Pseudonocardiaceae.</title>
        <authorList>
            <person name="Strobel T."/>
            <person name="Al-Dilaimi A."/>
            <person name="Blom J."/>
            <person name="Gessner A."/>
            <person name="Kalinowski J."/>
            <person name="Luzhetska M."/>
            <person name="Puhler A."/>
            <person name="Szczepanowski R."/>
            <person name="Bechthold A."/>
            <person name="Ruckert C."/>
        </authorList>
    </citation>
    <scope>NUCLEOTIDE SEQUENCE [LARGE SCALE GENOMIC DNA]</scope>
    <source>
        <strain evidence="3">ATCC 51144 / DSM 44229 / JCM 9112 / NBRC 15066 / NRRL 15764</strain>
    </source>
</reference>
<dbReference type="EMBL" id="HE804045">
    <property type="protein sequence ID" value="CCH32443.1"/>
    <property type="molecule type" value="Genomic_DNA"/>
</dbReference>
<dbReference type="Pfam" id="PF12647">
    <property type="entry name" value="RNHCP"/>
    <property type="match status" value="1"/>
</dbReference>
<dbReference type="InterPro" id="IPR024439">
    <property type="entry name" value="RNHCP"/>
</dbReference>
<dbReference type="AlphaFoldDB" id="K0K765"/>
<dbReference type="eggNOG" id="COG1162">
    <property type="taxonomic scope" value="Bacteria"/>
</dbReference>
<proteinExistence type="predicted"/>
<evidence type="ECO:0000313" key="3">
    <source>
        <dbReference type="Proteomes" id="UP000006281"/>
    </source>
</evidence>
<keyword evidence="3" id="KW-1185">Reference proteome</keyword>
<sequence>MAVKTRWWTREVGGNVRRVRPSALRGVVPWKAVDLCPSMGRVCLATAPRPGPFADRSRASALPAFSGAASGCPSFRPARVRSARPLQPSPVPEYEIWPGEFRVSNTDKKTTPSRSGSSMETFACVWCGLTVLASAPDGVRRNHCPSCLNSRHVHDHVEGGPSECQARMSPISIAVLRNGDWKVIHRCTRCDELTANRVHGDDNQLILMRLAVRPLAQPPFPLEIFSDL</sequence>
<organism evidence="2 3">
    <name type="scientific">Saccharothrix espanaensis (strain ATCC 51144 / DSM 44229 / JCM 9112 / NBRC 15066 / NRRL 15764)</name>
    <dbReference type="NCBI Taxonomy" id="1179773"/>
    <lineage>
        <taxon>Bacteria</taxon>
        <taxon>Bacillati</taxon>
        <taxon>Actinomycetota</taxon>
        <taxon>Actinomycetes</taxon>
        <taxon>Pseudonocardiales</taxon>
        <taxon>Pseudonocardiaceae</taxon>
        <taxon>Saccharothrix</taxon>
    </lineage>
</organism>
<dbReference type="PATRIC" id="fig|1179773.3.peg.5205"/>
<dbReference type="STRING" id="1179773.BN6_51770"/>
<dbReference type="KEGG" id="sesp:BN6_51770"/>
<name>K0K765_SACES</name>
<feature type="domain" description="RNHCP" evidence="1">
    <location>
        <begin position="120"/>
        <end position="208"/>
    </location>
</feature>
<accession>K0K765</accession>
<evidence type="ECO:0000259" key="1">
    <source>
        <dbReference type="Pfam" id="PF12647"/>
    </source>
</evidence>
<gene>
    <name evidence="2" type="ordered locus">BN6_51770</name>
</gene>
<evidence type="ECO:0000313" key="2">
    <source>
        <dbReference type="EMBL" id="CCH32443.1"/>
    </source>
</evidence>
<protein>
    <recommendedName>
        <fullName evidence="1">RNHCP domain-containing protein</fullName>
    </recommendedName>
</protein>
<dbReference type="Proteomes" id="UP000006281">
    <property type="component" value="Chromosome"/>
</dbReference>